<feature type="transmembrane region" description="Helical" evidence="1">
    <location>
        <begin position="121"/>
        <end position="138"/>
    </location>
</feature>
<name>A0A560FSU2_9PROT</name>
<evidence type="ECO:0000256" key="1">
    <source>
        <dbReference type="SAM" id="Phobius"/>
    </source>
</evidence>
<protein>
    <recommendedName>
        <fullName evidence="4">4-amino-4-deoxy-L-arabinose transferase-like glycosyltransferase</fullName>
    </recommendedName>
</protein>
<evidence type="ECO:0008006" key="4">
    <source>
        <dbReference type="Google" id="ProtNLM"/>
    </source>
</evidence>
<sequence>MKAAGVGFVIRSFIVAALLVLAAVVVSTTILAVVRFGSATLVWDQWSDLQYTHRLADGNLQFKDLFSQHNEHRIFFPRLIFFLDYLLANCTNAVNLTVNILIPAGTLAAILVLGRKIERSRAVFLGLSGVAAVLLFSLSQRENFLWGFQVQFFGAVSAPTAAFLVFSGFVERARRGRASLGLLGLACFLALVATYTLSNGILAAFLLVPMAVILRAGRMAVLTVALWAVGVAFSYFLNFHPVPGHSPYVYSLTHPIEYLGYVSGYLGNLMTCLGAVEPARSRWSILLGAAGLVLTLAALARTLRNWEEAPARIALLAIILFVLGTAMLTALGRITFGLEQAYSGRYLTPVSVFWVGHIFYWAPLRRLRDPLGVGMALAGMALVALLAWCGVQGELRGWQEAIPQALNNAKVRDAFISEVRDEPSYRLAYPEDDYLLSQLSFVRDHHLSSFADPDNRLLGQAPTWLAAAPADQCLGAIDIMQVLSSDRGDQVSLTVTGWAWNVTRREAVPRVLFTDAANRIVGYAGGGWPRPDVPTVMPMVRSGRVGWVGFLKGGMTAPIKAYGLMPGHRVCKIGERMVPESHARLVPLSALGADIPLPSAPELSGGWARDGQNPAAGPLPGGDVVYGSWGGADGNVGELRIGPFMASQPRLAFPVVTGPHAENQAIVLLDAATGAELARYSLMLSTQWTGLEIQLPQAAMGKAVILVFRDQGAGWGEWSAVGGLHETAVDAP</sequence>
<dbReference type="RefSeq" id="WP_145748220.1">
    <property type="nucleotide sequence ID" value="NZ_VITN01000001.1"/>
</dbReference>
<evidence type="ECO:0000313" key="2">
    <source>
        <dbReference type="EMBL" id="TWB24631.1"/>
    </source>
</evidence>
<dbReference type="AlphaFoldDB" id="A0A560FSU2"/>
<feature type="transmembrane region" description="Helical" evidence="1">
    <location>
        <begin position="346"/>
        <end position="364"/>
    </location>
</feature>
<feature type="transmembrane region" description="Helical" evidence="1">
    <location>
        <begin position="93"/>
        <end position="114"/>
    </location>
</feature>
<dbReference type="OrthoDB" id="7330808at2"/>
<proteinExistence type="predicted"/>
<organism evidence="2 3">
    <name type="scientific">Nitrospirillum amazonense</name>
    <dbReference type="NCBI Taxonomy" id="28077"/>
    <lineage>
        <taxon>Bacteria</taxon>
        <taxon>Pseudomonadati</taxon>
        <taxon>Pseudomonadota</taxon>
        <taxon>Alphaproteobacteria</taxon>
        <taxon>Rhodospirillales</taxon>
        <taxon>Azospirillaceae</taxon>
        <taxon>Nitrospirillum</taxon>
    </lineage>
</organism>
<keyword evidence="1" id="KW-0472">Membrane</keyword>
<feature type="transmembrane region" description="Helical" evidence="1">
    <location>
        <begin position="12"/>
        <end position="34"/>
    </location>
</feature>
<accession>A0A560FSU2</accession>
<keyword evidence="1" id="KW-1133">Transmembrane helix</keyword>
<keyword evidence="1" id="KW-0812">Transmembrane</keyword>
<dbReference type="EMBL" id="VITN01000001">
    <property type="protein sequence ID" value="TWB24631.1"/>
    <property type="molecule type" value="Genomic_DNA"/>
</dbReference>
<comment type="caution">
    <text evidence="2">The sequence shown here is derived from an EMBL/GenBank/DDBJ whole genome shotgun (WGS) entry which is preliminary data.</text>
</comment>
<feature type="transmembrane region" description="Helical" evidence="1">
    <location>
        <begin position="182"/>
        <end position="207"/>
    </location>
</feature>
<reference evidence="2 3" key="1">
    <citation type="submission" date="2019-06" db="EMBL/GenBank/DDBJ databases">
        <title>Genomic Encyclopedia of Type Strains, Phase IV (KMG-V): Genome sequencing to study the core and pangenomes of soil and plant-associated prokaryotes.</title>
        <authorList>
            <person name="Whitman W."/>
        </authorList>
    </citation>
    <scope>NUCLEOTIDE SEQUENCE [LARGE SCALE GENOMIC DNA]</scope>
    <source>
        <strain evidence="2 3">BR 11880</strain>
    </source>
</reference>
<feature type="transmembrane region" description="Helical" evidence="1">
    <location>
        <begin position="282"/>
        <end position="301"/>
    </location>
</feature>
<gene>
    <name evidence="2" type="ORF">FBZ89_101257</name>
</gene>
<dbReference type="Proteomes" id="UP000319859">
    <property type="component" value="Unassembled WGS sequence"/>
</dbReference>
<feature type="transmembrane region" description="Helical" evidence="1">
    <location>
        <begin position="313"/>
        <end position="334"/>
    </location>
</feature>
<feature type="transmembrane region" description="Helical" evidence="1">
    <location>
        <begin position="150"/>
        <end position="170"/>
    </location>
</feature>
<evidence type="ECO:0000313" key="3">
    <source>
        <dbReference type="Proteomes" id="UP000319859"/>
    </source>
</evidence>
<feature type="transmembrane region" description="Helical" evidence="1">
    <location>
        <begin position="371"/>
        <end position="388"/>
    </location>
</feature>
<feature type="transmembrane region" description="Helical" evidence="1">
    <location>
        <begin position="219"/>
        <end position="237"/>
    </location>
</feature>